<keyword evidence="2" id="KW-1185">Reference proteome</keyword>
<dbReference type="EMBL" id="VIEB01000246">
    <property type="protein sequence ID" value="TQD98882.1"/>
    <property type="molecule type" value="Genomic_DNA"/>
</dbReference>
<sequence length="113" mass="12748">MVSDQEQNIWDRIFKILLPIWKVLVAQNPTEAPVAEVGTEGSLDDFTSQIQTEEYRASLEGKLLAVLSYERCPFYRLGHIGEDGSLRAQAHFSLTNKGENSNHQSKSVISNHF</sequence>
<name>A0A540ML02_MALBA</name>
<dbReference type="Proteomes" id="UP000315295">
    <property type="component" value="Unassembled WGS sequence"/>
</dbReference>
<accession>A0A540ML02</accession>
<evidence type="ECO:0000313" key="1">
    <source>
        <dbReference type="EMBL" id="TQD98882.1"/>
    </source>
</evidence>
<reference evidence="1 2" key="1">
    <citation type="journal article" date="2019" name="G3 (Bethesda)">
        <title>Sequencing of a Wild Apple (Malus baccata) Genome Unravels the Differences Between Cultivated and Wild Apple Species Regarding Disease Resistance and Cold Tolerance.</title>
        <authorList>
            <person name="Chen X."/>
        </authorList>
    </citation>
    <scope>NUCLEOTIDE SEQUENCE [LARGE SCALE GENOMIC DNA]</scope>
    <source>
        <strain evidence="2">cv. Shandingzi</strain>
        <tissue evidence="1">Leaves</tissue>
    </source>
</reference>
<evidence type="ECO:0000313" key="2">
    <source>
        <dbReference type="Proteomes" id="UP000315295"/>
    </source>
</evidence>
<dbReference type="AlphaFoldDB" id="A0A540ML02"/>
<protein>
    <submittedName>
        <fullName evidence="1">Uncharacterized protein</fullName>
    </submittedName>
</protein>
<organism evidence="1 2">
    <name type="scientific">Malus baccata</name>
    <name type="common">Siberian crab apple</name>
    <name type="synonym">Pyrus baccata</name>
    <dbReference type="NCBI Taxonomy" id="106549"/>
    <lineage>
        <taxon>Eukaryota</taxon>
        <taxon>Viridiplantae</taxon>
        <taxon>Streptophyta</taxon>
        <taxon>Embryophyta</taxon>
        <taxon>Tracheophyta</taxon>
        <taxon>Spermatophyta</taxon>
        <taxon>Magnoliopsida</taxon>
        <taxon>eudicotyledons</taxon>
        <taxon>Gunneridae</taxon>
        <taxon>Pentapetalae</taxon>
        <taxon>rosids</taxon>
        <taxon>fabids</taxon>
        <taxon>Rosales</taxon>
        <taxon>Rosaceae</taxon>
        <taxon>Amygdaloideae</taxon>
        <taxon>Maleae</taxon>
        <taxon>Malus</taxon>
    </lineage>
</organism>
<comment type="caution">
    <text evidence="1">The sequence shown here is derived from an EMBL/GenBank/DDBJ whole genome shotgun (WGS) entry which is preliminary data.</text>
</comment>
<gene>
    <name evidence="1" type="ORF">C1H46_015525</name>
</gene>
<proteinExistence type="predicted"/>